<dbReference type="AlphaFoldDB" id="A0AAW0MDA8"/>
<proteinExistence type="predicted"/>
<name>A0AAW0MDA8_9GOBI</name>
<accession>A0AAW0MDA8</accession>
<evidence type="ECO:0000313" key="1">
    <source>
        <dbReference type="EMBL" id="KAK7877837.1"/>
    </source>
</evidence>
<reference evidence="2" key="1">
    <citation type="submission" date="2024-04" db="EMBL/GenBank/DDBJ databases">
        <title>Salinicola lusitanus LLJ914,a marine bacterium isolated from the Okinawa Trough.</title>
        <authorList>
            <person name="Li J."/>
        </authorList>
    </citation>
    <scope>NUCLEOTIDE SEQUENCE [LARGE SCALE GENOMIC DNA]</scope>
</reference>
<protein>
    <submittedName>
        <fullName evidence="1">Uncharacterized protein</fullName>
    </submittedName>
</protein>
<dbReference type="Proteomes" id="UP001460270">
    <property type="component" value="Unassembled WGS sequence"/>
</dbReference>
<keyword evidence="2" id="KW-1185">Reference proteome</keyword>
<evidence type="ECO:0000313" key="2">
    <source>
        <dbReference type="Proteomes" id="UP001460270"/>
    </source>
</evidence>
<sequence length="105" mass="11193">MLPGDSPQSQLKVCESHGGVPVEQLRAASVALSPALPHKVEALLKPSQHGRETHLSIQLKPLYLSRVVFALIDKEVIVSSSKIRNMASVGAECDAAFALCSGQTF</sequence>
<dbReference type="EMBL" id="JBBPFD010000670">
    <property type="protein sequence ID" value="KAK7877837.1"/>
    <property type="molecule type" value="Genomic_DNA"/>
</dbReference>
<comment type="caution">
    <text evidence="1">The sequence shown here is derived from an EMBL/GenBank/DDBJ whole genome shotgun (WGS) entry which is preliminary data.</text>
</comment>
<organism evidence="1 2">
    <name type="scientific">Mugilogobius chulae</name>
    <name type="common">yellowstripe goby</name>
    <dbReference type="NCBI Taxonomy" id="88201"/>
    <lineage>
        <taxon>Eukaryota</taxon>
        <taxon>Metazoa</taxon>
        <taxon>Chordata</taxon>
        <taxon>Craniata</taxon>
        <taxon>Vertebrata</taxon>
        <taxon>Euteleostomi</taxon>
        <taxon>Actinopterygii</taxon>
        <taxon>Neopterygii</taxon>
        <taxon>Teleostei</taxon>
        <taxon>Neoteleostei</taxon>
        <taxon>Acanthomorphata</taxon>
        <taxon>Gobiaria</taxon>
        <taxon>Gobiiformes</taxon>
        <taxon>Gobioidei</taxon>
        <taxon>Gobiidae</taxon>
        <taxon>Gobionellinae</taxon>
        <taxon>Mugilogobius</taxon>
    </lineage>
</organism>
<gene>
    <name evidence="1" type="ORF">WMY93_031509</name>
</gene>